<dbReference type="FunFam" id="1.20.1020.10:FF:000002">
    <property type="entry name" value="E1A binding protein p300"/>
    <property type="match status" value="1"/>
</dbReference>
<reference evidence="19 20" key="1">
    <citation type="submission" date="2024-11" db="EMBL/GenBank/DDBJ databases">
        <title>Chromosome-level genome assembly of the freshwater bivalve Anodonta woodiana.</title>
        <authorList>
            <person name="Chen X."/>
        </authorList>
    </citation>
    <scope>NUCLEOTIDE SEQUENCE [LARGE SCALE GENOMIC DNA]</scope>
    <source>
        <strain evidence="19">MN2024</strain>
        <tissue evidence="19">Gills</tissue>
    </source>
</reference>
<dbReference type="GO" id="GO:0008270">
    <property type="term" value="F:zinc ion binding"/>
    <property type="evidence" value="ECO:0007669"/>
    <property type="project" value="UniProtKB-KW"/>
</dbReference>
<dbReference type="PROSITE" id="PS50952">
    <property type="entry name" value="KIX"/>
    <property type="match status" value="1"/>
</dbReference>
<dbReference type="InterPro" id="IPR003101">
    <property type="entry name" value="KIX_dom"/>
</dbReference>
<comment type="catalytic activity">
    <reaction evidence="12">
        <text>L-lysyl-[protein] + acetyl-CoA = N(6)-acetyl-L-lysyl-[protein] + CoA + H(+)</text>
        <dbReference type="Rhea" id="RHEA:45948"/>
        <dbReference type="Rhea" id="RHEA-COMP:9752"/>
        <dbReference type="Rhea" id="RHEA-COMP:10731"/>
        <dbReference type="ChEBI" id="CHEBI:15378"/>
        <dbReference type="ChEBI" id="CHEBI:29969"/>
        <dbReference type="ChEBI" id="CHEBI:57287"/>
        <dbReference type="ChEBI" id="CHEBI:57288"/>
        <dbReference type="ChEBI" id="CHEBI:61930"/>
        <dbReference type="EC" id="2.3.1.48"/>
    </reaction>
</comment>
<protein>
    <recommendedName>
        <fullName evidence="2">histone acetyltransferase</fullName>
        <ecNumber evidence="2">2.3.1.48</ecNumber>
    </recommendedName>
</protein>
<dbReference type="EMBL" id="JBJQND010000004">
    <property type="protein sequence ID" value="KAL3879466.1"/>
    <property type="molecule type" value="Genomic_DNA"/>
</dbReference>
<comment type="caution">
    <text evidence="19">The sequence shown here is derived from an EMBL/GenBank/DDBJ whole genome shotgun (WGS) entry which is preliminary data.</text>
</comment>
<accession>A0ABD3X169</accession>
<dbReference type="GO" id="GO:0010468">
    <property type="term" value="P:regulation of gene expression"/>
    <property type="evidence" value="ECO:0007669"/>
    <property type="project" value="UniProtKB-ARBA"/>
</dbReference>
<sequence>MESFEYTCNSCKAQVETRWHCSQCDDFDLCNTCYQKEGHNHKMDRLGLDLDDGSSSDKQENPQESHRQSIPMVRRQQLKHRLHLVQLLRRKINSVQWSEAAAVTGTPKNQPPPSAAVQSYSYMTQQPGQHGGVPGTGQQPPTSDPEKRKLIQQQLVLLLHAHKCQRREQNNGEACRLPHCHTMKNVLNHMTTCNAGKSCQVAHCASSRQIITHWKNCTRQDCPVCVPLKHASDRQKHPGGVPGPTPGGVAAPGNPNLPSNQLNAPPAVNELQRAYAALSLPYKGNQPTTSHPSDIPSIRPQTQVAQMPHGMNPTLQSTQTPQSMMSINALLSQGLGGVGGGTIPGGENLQIMAQTNHGTKEWHQSVTQDLRNHLVYKLVQALSPTPDPAALKDRRMNNLVPYARKVEGDMYETANSREEYYHFLTLSLQDLKRIGREKIGSN</sequence>
<keyword evidence="4 13" id="KW-0479">Metal-binding</keyword>
<dbReference type="Gene3D" id="1.10.246.20">
    <property type="entry name" value="Coactivator CBP, KIX domain"/>
    <property type="match status" value="1"/>
</dbReference>
<evidence type="ECO:0000313" key="19">
    <source>
        <dbReference type="EMBL" id="KAL3879466.1"/>
    </source>
</evidence>
<dbReference type="CDD" id="cd02337">
    <property type="entry name" value="ZZ_CBP"/>
    <property type="match status" value="1"/>
</dbReference>
<evidence type="ECO:0000256" key="3">
    <source>
        <dbReference type="ARBA" id="ARBA00022679"/>
    </source>
</evidence>
<dbReference type="Gene3D" id="1.20.1020.10">
    <property type="entry name" value="TAZ domain"/>
    <property type="match status" value="1"/>
</dbReference>
<organism evidence="19 20">
    <name type="scientific">Sinanodonta woodiana</name>
    <name type="common">Chinese pond mussel</name>
    <name type="synonym">Anodonta woodiana</name>
    <dbReference type="NCBI Taxonomy" id="1069815"/>
    <lineage>
        <taxon>Eukaryota</taxon>
        <taxon>Metazoa</taxon>
        <taxon>Spiralia</taxon>
        <taxon>Lophotrochozoa</taxon>
        <taxon>Mollusca</taxon>
        <taxon>Bivalvia</taxon>
        <taxon>Autobranchia</taxon>
        <taxon>Heteroconchia</taxon>
        <taxon>Palaeoheterodonta</taxon>
        <taxon>Unionida</taxon>
        <taxon>Unionoidea</taxon>
        <taxon>Unionidae</taxon>
        <taxon>Unioninae</taxon>
        <taxon>Sinanodonta</taxon>
    </lineage>
</organism>
<dbReference type="SMART" id="SM00291">
    <property type="entry name" value="ZnF_ZZ"/>
    <property type="match status" value="1"/>
</dbReference>
<evidence type="ECO:0000256" key="12">
    <source>
        <dbReference type="ARBA" id="ARBA00048017"/>
    </source>
</evidence>
<evidence type="ECO:0000256" key="2">
    <source>
        <dbReference type="ARBA" id="ARBA00013184"/>
    </source>
</evidence>
<evidence type="ECO:0000256" key="13">
    <source>
        <dbReference type="PROSITE-ProRule" id="PRU00203"/>
    </source>
</evidence>
<dbReference type="Pfam" id="PF02135">
    <property type="entry name" value="zf-TAZ"/>
    <property type="match status" value="1"/>
</dbReference>
<dbReference type="EC" id="2.3.1.48" evidence="2"/>
<keyword evidence="5 14" id="KW-0863">Zinc-finger</keyword>
<gene>
    <name evidence="19" type="ORF">ACJMK2_031763</name>
</gene>
<dbReference type="Proteomes" id="UP001634394">
    <property type="component" value="Unassembled WGS sequence"/>
</dbReference>
<evidence type="ECO:0000256" key="11">
    <source>
        <dbReference type="ARBA" id="ARBA00023242"/>
    </source>
</evidence>
<dbReference type="SUPFAM" id="SSF57933">
    <property type="entry name" value="TAZ domain"/>
    <property type="match status" value="1"/>
</dbReference>
<keyword evidence="6 13" id="KW-0862">Zinc</keyword>
<dbReference type="InterPro" id="IPR000433">
    <property type="entry name" value="Znf_ZZ"/>
</dbReference>
<dbReference type="FunFam" id="3.30.60.90:FF:000003">
    <property type="entry name" value="E1A binding protein p300"/>
    <property type="match status" value="1"/>
</dbReference>
<keyword evidence="8" id="KW-0805">Transcription regulation</keyword>
<evidence type="ECO:0000256" key="4">
    <source>
        <dbReference type="ARBA" id="ARBA00022723"/>
    </source>
</evidence>
<keyword evidence="7" id="KW-0156">Chromatin regulator</keyword>
<feature type="compositionally biased region" description="Basic and acidic residues" evidence="15">
    <location>
        <begin position="55"/>
        <end position="67"/>
    </location>
</feature>
<dbReference type="Gene3D" id="3.30.60.90">
    <property type="match status" value="1"/>
</dbReference>
<evidence type="ECO:0000256" key="5">
    <source>
        <dbReference type="ARBA" id="ARBA00022771"/>
    </source>
</evidence>
<evidence type="ECO:0000256" key="7">
    <source>
        <dbReference type="ARBA" id="ARBA00022853"/>
    </source>
</evidence>
<feature type="domain" description="KIX" evidence="18">
    <location>
        <begin position="357"/>
        <end position="436"/>
    </location>
</feature>
<feature type="region of interest" description="Disordered" evidence="15">
    <location>
        <begin position="45"/>
        <end position="73"/>
    </location>
</feature>
<feature type="region of interest" description="Disordered" evidence="15">
    <location>
        <begin position="124"/>
        <end position="147"/>
    </location>
</feature>
<evidence type="ECO:0000256" key="10">
    <source>
        <dbReference type="ARBA" id="ARBA00023163"/>
    </source>
</evidence>
<keyword evidence="3" id="KW-0808">Transferase</keyword>
<evidence type="ECO:0000256" key="6">
    <source>
        <dbReference type="ARBA" id="ARBA00022833"/>
    </source>
</evidence>
<proteinExistence type="predicted"/>
<dbReference type="Pfam" id="PF00569">
    <property type="entry name" value="ZZ"/>
    <property type="match status" value="1"/>
</dbReference>
<evidence type="ECO:0000313" key="20">
    <source>
        <dbReference type="Proteomes" id="UP001634394"/>
    </source>
</evidence>
<evidence type="ECO:0000256" key="8">
    <source>
        <dbReference type="ARBA" id="ARBA00023015"/>
    </source>
</evidence>
<dbReference type="PROSITE" id="PS50134">
    <property type="entry name" value="ZF_TAZ"/>
    <property type="match status" value="1"/>
</dbReference>
<dbReference type="InterPro" id="IPR035898">
    <property type="entry name" value="TAZ_dom_sf"/>
</dbReference>
<dbReference type="InterPro" id="IPR013178">
    <property type="entry name" value="Histone_AcTrfase_Rtt109/CBP"/>
</dbReference>
<dbReference type="PROSITE" id="PS50135">
    <property type="entry name" value="ZF_ZZ_2"/>
    <property type="match status" value="1"/>
</dbReference>
<name>A0ABD3X169_SINWO</name>
<dbReference type="Pfam" id="PF02172">
    <property type="entry name" value="KIX"/>
    <property type="match status" value="1"/>
</dbReference>
<evidence type="ECO:0000259" key="16">
    <source>
        <dbReference type="PROSITE" id="PS50134"/>
    </source>
</evidence>
<evidence type="ECO:0000256" key="15">
    <source>
        <dbReference type="SAM" id="MobiDB-lite"/>
    </source>
</evidence>
<feature type="domain" description="ZZ-type" evidence="17">
    <location>
        <begin position="3"/>
        <end position="51"/>
    </location>
</feature>
<evidence type="ECO:0000256" key="14">
    <source>
        <dbReference type="PROSITE-ProRule" id="PRU00228"/>
    </source>
</evidence>
<evidence type="ECO:0000259" key="18">
    <source>
        <dbReference type="PROSITE" id="PS50952"/>
    </source>
</evidence>
<feature type="zinc finger region" description="TAZ-type" evidence="13">
    <location>
        <begin position="144"/>
        <end position="228"/>
    </location>
</feature>
<evidence type="ECO:0000256" key="9">
    <source>
        <dbReference type="ARBA" id="ARBA00023159"/>
    </source>
</evidence>
<comment type="subcellular location">
    <subcellularLocation>
        <location evidence="1">Nucleus</location>
    </subcellularLocation>
</comment>
<dbReference type="PROSITE" id="PS01357">
    <property type="entry name" value="ZF_ZZ_1"/>
    <property type="match status" value="1"/>
</dbReference>
<dbReference type="GO" id="GO:0005634">
    <property type="term" value="C:nucleus"/>
    <property type="evidence" value="ECO:0007669"/>
    <property type="project" value="UniProtKB-SubCell"/>
</dbReference>
<dbReference type="InterPro" id="IPR036529">
    <property type="entry name" value="KIX_dom_sf"/>
</dbReference>
<keyword evidence="11" id="KW-0539">Nucleus</keyword>
<evidence type="ECO:0000259" key="17">
    <source>
        <dbReference type="PROSITE" id="PS50135"/>
    </source>
</evidence>
<dbReference type="InterPro" id="IPR043145">
    <property type="entry name" value="Znf_ZZ_sf"/>
</dbReference>
<dbReference type="SUPFAM" id="SSF47040">
    <property type="entry name" value="Kix domain of CBP (creb binding protein)"/>
    <property type="match status" value="1"/>
</dbReference>
<dbReference type="SMART" id="SM00551">
    <property type="entry name" value="ZnF_TAZ"/>
    <property type="match status" value="1"/>
</dbReference>
<evidence type="ECO:0000256" key="1">
    <source>
        <dbReference type="ARBA" id="ARBA00004123"/>
    </source>
</evidence>
<feature type="region of interest" description="Disordered" evidence="15">
    <location>
        <begin position="231"/>
        <end position="255"/>
    </location>
</feature>
<keyword evidence="20" id="KW-1185">Reference proteome</keyword>
<dbReference type="InterPro" id="IPR000197">
    <property type="entry name" value="Znf_TAZ"/>
</dbReference>
<dbReference type="AlphaFoldDB" id="A0ABD3X169"/>
<dbReference type="GO" id="GO:0004402">
    <property type="term" value="F:histone acetyltransferase activity"/>
    <property type="evidence" value="ECO:0007669"/>
    <property type="project" value="UniProtKB-ARBA"/>
</dbReference>
<dbReference type="PANTHER" id="PTHR13808">
    <property type="entry name" value="CBP/P300-RELATED"/>
    <property type="match status" value="1"/>
</dbReference>
<dbReference type="SUPFAM" id="SSF57850">
    <property type="entry name" value="RING/U-box"/>
    <property type="match status" value="1"/>
</dbReference>
<feature type="domain" description="TAZ-type" evidence="16">
    <location>
        <begin position="144"/>
        <end position="228"/>
    </location>
</feature>
<keyword evidence="9" id="KW-0010">Activator</keyword>
<keyword evidence="10" id="KW-0804">Transcription</keyword>
<dbReference type="PANTHER" id="PTHR13808:SF1">
    <property type="entry name" value="HISTONE ACETYLTRANSFERASE"/>
    <property type="match status" value="1"/>
</dbReference>